<dbReference type="EMBL" id="VSRR010038256">
    <property type="protein sequence ID" value="MPC74109.1"/>
    <property type="molecule type" value="Genomic_DNA"/>
</dbReference>
<evidence type="ECO:0000313" key="2">
    <source>
        <dbReference type="Proteomes" id="UP000324222"/>
    </source>
</evidence>
<protein>
    <submittedName>
        <fullName evidence="1">Uncharacterized protein</fullName>
    </submittedName>
</protein>
<accession>A0A5B7HWH7</accession>
<sequence length="65" mass="7338">MFAGLSPMVSRLGPAEVVKGEKKKKFREKDFELYAFVSLVRFLEYGGILETRIPTSLILVLEECG</sequence>
<evidence type="ECO:0000313" key="1">
    <source>
        <dbReference type="EMBL" id="MPC74109.1"/>
    </source>
</evidence>
<proteinExistence type="predicted"/>
<organism evidence="1 2">
    <name type="scientific">Portunus trituberculatus</name>
    <name type="common">Swimming crab</name>
    <name type="synonym">Neptunus trituberculatus</name>
    <dbReference type="NCBI Taxonomy" id="210409"/>
    <lineage>
        <taxon>Eukaryota</taxon>
        <taxon>Metazoa</taxon>
        <taxon>Ecdysozoa</taxon>
        <taxon>Arthropoda</taxon>
        <taxon>Crustacea</taxon>
        <taxon>Multicrustacea</taxon>
        <taxon>Malacostraca</taxon>
        <taxon>Eumalacostraca</taxon>
        <taxon>Eucarida</taxon>
        <taxon>Decapoda</taxon>
        <taxon>Pleocyemata</taxon>
        <taxon>Brachyura</taxon>
        <taxon>Eubrachyura</taxon>
        <taxon>Portunoidea</taxon>
        <taxon>Portunidae</taxon>
        <taxon>Portuninae</taxon>
        <taxon>Portunus</taxon>
    </lineage>
</organism>
<gene>
    <name evidence="1" type="ORF">E2C01_068456</name>
</gene>
<dbReference type="AlphaFoldDB" id="A0A5B7HWH7"/>
<comment type="caution">
    <text evidence="1">The sequence shown here is derived from an EMBL/GenBank/DDBJ whole genome shotgun (WGS) entry which is preliminary data.</text>
</comment>
<name>A0A5B7HWH7_PORTR</name>
<keyword evidence="2" id="KW-1185">Reference proteome</keyword>
<reference evidence="1 2" key="1">
    <citation type="submission" date="2019-05" db="EMBL/GenBank/DDBJ databases">
        <title>Another draft genome of Portunus trituberculatus and its Hox gene families provides insights of decapod evolution.</title>
        <authorList>
            <person name="Jeong J.-H."/>
            <person name="Song I."/>
            <person name="Kim S."/>
            <person name="Choi T."/>
            <person name="Kim D."/>
            <person name="Ryu S."/>
            <person name="Kim W."/>
        </authorList>
    </citation>
    <scope>NUCLEOTIDE SEQUENCE [LARGE SCALE GENOMIC DNA]</scope>
    <source>
        <tissue evidence="1">Muscle</tissue>
    </source>
</reference>
<dbReference type="Proteomes" id="UP000324222">
    <property type="component" value="Unassembled WGS sequence"/>
</dbReference>